<dbReference type="CDD" id="cd02970">
    <property type="entry name" value="PRX_like2"/>
    <property type="match status" value="1"/>
</dbReference>
<feature type="compositionally biased region" description="Low complexity" evidence="1">
    <location>
        <begin position="29"/>
        <end position="43"/>
    </location>
</feature>
<dbReference type="FunFam" id="3.40.30.10:FF:000404">
    <property type="entry name" value="WGS project CABT00000000 data, contig 2.14"/>
    <property type="match status" value="1"/>
</dbReference>
<dbReference type="InterPro" id="IPR036249">
    <property type="entry name" value="Thioredoxin-like_sf"/>
</dbReference>
<protein>
    <submittedName>
        <fullName evidence="2">Uncharacterized protein</fullName>
    </submittedName>
</protein>
<dbReference type="AlphaFoldDB" id="A0AA39GHA7"/>
<keyword evidence="3" id="KW-1185">Reference proteome</keyword>
<dbReference type="Proteomes" id="UP001175261">
    <property type="component" value="Unassembled WGS sequence"/>
</dbReference>
<feature type="region of interest" description="Disordered" evidence="1">
    <location>
        <begin position="1"/>
        <end position="82"/>
    </location>
</feature>
<organism evidence="2 3">
    <name type="scientific">Sarocladium strictum</name>
    <name type="common">Black bundle disease fungus</name>
    <name type="synonym">Acremonium strictum</name>
    <dbReference type="NCBI Taxonomy" id="5046"/>
    <lineage>
        <taxon>Eukaryota</taxon>
        <taxon>Fungi</taxon>
        <taxon>Dikarya</taxon>
        <taxon>Ascomycota</taxon>
        <taxon>Pezizomycotina</taxon>
        <taxon>Sordariomycetes</taxon>
        <taxon>Hypocreomycetidae</taxon>
        <taxon>Hypocreales</taxon>
        <taxon>Sarocladiaceae</taxon>
        <taxon>Sarocladium</taxon>
    </lineage>
</organism>
<dbReference type="Pfam" id="PF13911">
    <property type="entry name" value="AhpC-TSA_2"/>
    <property type="match status" value="1"/>
</dbReference>
<accession>A0AA39GHA7</accession>
<evidence type="ECO:0000313" key="2">
    <source>
        <dbReference type="EMBL" id="KAK0387340.1"/>
    </source>
</evidence>
<sequence>MDPASDKSAAAAAQPTDDNADHAAPAAIPTSDNTTAAAADAPPVTGSNGAAPVRTSNGSAGSRTRGPSLDVDTKRPEDFKGEVQTTNELPSAELLKKTENYIVLDKNGKTHTFKSLYTGPNVPRRVLVVFVRHFFCGNCQEYLRTLSESVTPEALLSLPVSTFITIVGCGDPKLIDMYARETNCPFPIYTDPKGQLFSALGMVKTLKLGEKPAYMRRGVLGGAIASIGQGMTQITKGLALKSGDARQVGGELLFEPLNIATPITTPYDEKKQIGAGLDEDIAGEGRSSGAGDDAAGTGFVEEKKVSWCHRMRTTRDHTEMPELMEVLGLEGTGKPAADPELWKKALATRKGTGTSLAADMSELSNAQR</sequence>
<dbReference type="InterPro" id="IPR032801">
    <property type="entry name" value="PXL2A/B/C"/>
</dbReference>
<proteinExistence type="predicted"/>
<evidence type="ECO:0000313" key="3">
    <source>
        <dbReference type="Proteomes" id="UP001175261"/>
    </source>
</evidence>
<dbReference type="PANTHER" id="PTHR28630:SF3">
    <property type="entry name" value="PEROXIREDOXIN-LIKE 2C"/>
    <property type="match status" value="1"/>
</dbReference>
<feature type="compositionally biased region" description="Low complexity" evidence="1">
    <location>
        <begin position="1"/>
        <end position="17"/>
    </location>
</feature>
<feature type="compositionally biased region" description="Basic and acidic residues" evidence="1">
    <location>
        <begin position="71"/>
        <end position="81"/>
    </location>
</feature>
<gene>
    <name evidence="2" type="ORF">NLU13_5653</name>
</gene>
<dbReference type="Gene3D" id="3.40.30.10">
    <property type="entry name" value="Glutaredoxin"/>
    <property type="match status" value="1"/>
</dbReference>
<evidence type="ECO:0000256" key="1">
    <source>
        <dbReference type="SAM" id="MobiDB-lite"/>
    </source>
</evidence>
<dbReference type="EMBL" id="JAPDFR010000004">
    <property type="protein sequence ID" value="KAK0387340.1"/>
    <property type="molecule type" value="Genomic_DNA"/>
</dbReference>
<dbReference type="SUPFAM" id="SSF52833">
    <property type="entry name" value="Thioredoxin-like"/>
    <property type="match status" value="1"/>
</dbReference>
<name>A0AA39GHA7_SARSR</name>
<comment type="caution">
    <text evidence="2">The sequence shown here is derived from an EMBL/GenBank/DDBJ whole genome shotgun (WGS) entry which is preliminary data.</text>
</comment>
<dbReference type="PANTHER" id="PTHR28630">
    <property type="match status" value="1"/>
</dbReference>
<reference evidence="2" key="1">
    <citation type="submission" date="2022-10" db="EMBL/GenBank/DDBJ databases">
        <title>Determination and structural analysis of whole genome sequence of Sarocladium strictum F4-1.</title>
        <authorList>
            <person name="Hu L."/>
            <person name="Jiang Y."/>
        </authorList>
    </citation>
    <scope>NUCLEOTIDE SEQUENCE</scope>
    <source>
        <strain evidence="2">F4-1</strain>
    </source>
</reference>